<reference evidence="2" key="1">
    <citation type="submission" date="2021-01" db="EMBL/GenBank/DDBJ databases">
        <title>Whole genome shotgun sequence of Virgisporangium aurantiacum NBRC 16421.</title>
        <authorList>
            <person name="Komaki H."/>
            <person name="Tamura T."/>
        </authorList>
    </citation>
    <scope>NUCLEOTIDE SEQUENCE</scope>
    <source>
        <strain evidence="2">NBRC 16421</strain>
    </source>
</reference>
<dbReference type="Proteomes" id="UP000612585">
    <property type="component" value="Unassembled WGS sequence"/>
</dbReference>
<sequence>MSNKLHHSTPRCGFRRLRIAVIGGSLTGPTIALLLLHTACDDRMPTAGGRRQ</sequence>
<proteinExistence type="predicted"/>
<dbReference type="RefSeq" id="WP_204014718.1">
    <property type="nucleotide sequence ID" value="NZ_BOPG01000137.1"/>
</dbReference>
<evidence type="ECO:0000256" key="1">
    <source>
        <dbReference type="SAM" id="Phobius"/>
    </source>
</evidence>
<evidence type="ECO:0000313" key="2">
    <source>
        <dbReference type="EMBL" id="GIJ64909.1"/>
    </source>
</evidence>
<keyword evidence="1" id="KW-1133">Transmembrane helix</keyword>
<gene>
    <name evidence="2" type="ORF">Vau01_124250</name>
</gene>
<comment type="caution">
    <text evidence="2">The sequence shown here is derived from an EMBL/GenBank/DDBJ whole genome shotgun (WGS) entry which is preliminary data.</text>
</comment>
<accession>A0A8J3ZIK6</accession>
<evidence type="ECO:0000313" key="3">
    <source>
        <dbReference type="Proteomes" id="UP000612585"/>
    </source>
</evidence>
<keyword evidence="3" id="KW-1185">Reference proteome</keyword>
<name>A0A8J3ZIK6_9ACTN</name>
<keyword evidence="1" id="KW-0472">Membrane</keyword>
<protein>
    <submittedName>
        <fullName evidence="2">Uncharacterized protein</fullName>
    </submittedName>
</protein>
<feature type="transmembrane region" description="Helical" evidence="1">
    <location>
        <begin position="20"/>
        <end position="39"/>
    </location>
</feature>
<dbReference type="AlphaFoldDB" id="A0A8J3ZIK6"/>
<organism evidence="2 3">
    <name type="scientific">Virgisporangium aurantiacum</name>
    <dbReference type="NCBI Taxonomy" id="175570"/>
    <lineage>
        <taxon>Bacteria</taxon>
        <taxon>Bacillati</taxon>
        <taxon>Actinomycetota</taxon>
        <taxon>Actinomycetes</taxon>
        <taxon>Micromonosporales</taxon>
        <taxon>Micromonosporaceae</taxon>
        <taxon>Virgisporangium</taxon>
    </lineage>
</organism>
<dbReference type="EMBL" id="BOPG01000137">
    <property type="protein sequence ID" value="GIJ64909.1"/>
    <property type="molecule type" value="Genomic_DNA"/>
</dbReference>
<keyword evidence="1" id="KW-0812">Transmembrane</keyword>